<organism evidence="5 6">
    <name type="scientific">Aquipuribacter hungaricus</name>
    <dbReference type="NCBI Taxonomy" id="545624"/>
    <lineage>
        <taxon>Bacteria</taxon>
        <taxon>Bacillati</taxon>
        <taxon>Actinomycetota</taxon>
        <taxon>Actinomycetes</taxon>
        <taxon>Micrococcales</taxon>
        <taxon>Intrasporangiaceae</taxon>
        <taxon>Aquipuribacter</taxon>
    </lineage>
</organism>
<protein>
    <submittedName>
        <fullName evidence="5">Zinc-binding dehydrogenase</fullName>
    </submittedName>
</protein>
<evidence type="ECO:0000313" key="5">
    <source>
        <dbReference type="EMBL" id="MFC3689452.1"/>
    </source>
</evidence>
<dbReference type="SUPFAM" id="SSF50129">
    <property type="entry name" value="GroES-like"/>
    <property type="match status" value="1"/>
</dbReference>
<dbReference type="InterPro" id="IPR050129">
    <property type="entry name" value="Zn_alcohol_dh"/>
</dbReference>
<keyword evidence="6" id="KW-1185">Reference proteome</keyword>
<evidence type="ECO:0000256" key="2">
    <source>
        <dbReference type="ARBA" id="ARBA00023002"/>
    </source>
</evidence>
<dbReference type="InterPro" id="IPR013149">
    <property type="entry name" value="ADH-like_C"/>
</dbReference>
<reference evidence="6" key="1">
    <citation type="journal article" date="2019" name="Int. J. Syst. Evol. Microbiol.">
        <title>The Global Catalogue of Microorganisms (GCM) 10K type strain sequencing project: providing services to taxonomists for standard genome sequencing and annotation.</title>
        <authorList>
            <consortium name="The Broad Institute Genomics Platform"/>
            <consortium name="The Broad Institute Genome Sequencing Center for Infectious Disease"/>
            <person name="Wu L."/>
            <person name="Ma J."/>
        </authorList>
    </citation>
    <scope>NUCLEOTIDE SEQUENCE [LARGE SCALE GENOMIC DNA]</scope>
    <source>
        <strain evidence="6">NCAIM B.02333</strain>
    </source>
</reference>
<feature type="domain" description="Alcohol dehydrogenase-like N-terminal" evidence="4">
    <location>
        <begin position="53"/>
        <end position="179"/>
    </location>
</feature>
<proteinExistence type="predicted"/>
<feature type="domain" description="Alcohol dehydrogenase-like C-terminal" evidence="3">
    <location>
        <begin position="217"/>
        <end position="362"/>
    </location>
</feature>
<evidence type="ECO:0000313" key="6">
    <source>
        <dbReference type="Proteomes" id="UP001595685"/>
    </source>
</evidence>
<dbReference type="RefSeq" id="WP_376984061.1">
    <property type="nucleotide sequence ID" value="NZ_JBHRWW010000010.1"/>
</dbReference>
<dbReference type="InterPro" id="IPR011032">
    <property type="entry name" value="GroES-like_sf"/>
</dbReference>
<dbReference type="PANTHER" id="PTHR43401">
    <property type="entry name" value="L-THREONINE 3-DEHYDROGENASE"/>
    <property type="match status" value="1"/>
</dbReference>
<dbReference type="Gene3D" id="3.40.50.720">
    <property type="entry name" value="NAD(P)-binding Rossmann-like Domain"/>
    <property type="match status" value="1"/>
</dbReference>
<dbReference type="InterPro" id="IPR013154">
    <property type="entry name" value="ADH-like_N"/>
</dbReference>
<evidence type="ECO:0000259" key="4">
    <source>
        <dbReference type="Pfam" id="PF08240"/>
    </source>
</evidence>
<evidence type="ECO:0000259" key="3">
    <source>
        <dbReference type="Pfam" id="PF00107"/>
    </source>
</evidence>
<comment type="caution">
    <text evidence="5">The sequence shown here is derived from an EMBL/GenBank/DDBJ whole genome shotgun (WGS) entry which is preliminary data.</text>
</comment>
<dbReference type="InterPro" id="IPR036291">
    <property type="entry name" value="NAD(P)-bd_dom_sf"/>
</dbReference>
<dbReference type="Pfam" id="PF00107">
    <property type="entry name" value="ADH_zinc_N"/>
    <property type="match status" value="1"/>
</dbReference>
<dbReference type="Proteomes" id="UP001595685">
    <property type="component" value="Unassembled WGS sequence"/>
</dbReference>
<sequence length="411" mass="42722">MSRVMLALELFRSVPRYAAARAITAAGGVPGLLVGPLAPVRLTTRNEPVVRRAGWAELKVHLSGICGSDLGAVTGTTSLYFAGVSSMPCVPGHEIVGTLTQDCEDLPAGTRVVVDPVLACAARGLDACEQCAAGHTNRCDRVSVGHLRPGLQTGYCASTGGGWGERLVVHRSQLHVVPETLSDTRAVLVEPLACAVRLASQARVEEGQTVLVSGAGAVGLFATLAIRQLTPAGRIVVVAKHSAQAALARRFGATDVVQPAEALRGVRRLTQALTVQTRLPGIASRMDQEYLLGGVDVAVDAVGSASSLDMALRTTRAGGRVVLSGMPATGADLSPAWFRELELVGTYASAGDAFPTALRLAQEAPLGDGVGGEGDVLGAVYPLHRWREALDHSSSAGRLGTVKVAFDPRQR</sequence>
<dbReference type="EMBL" id="JBHRWW010000010">
    <property type="protein sequence ID" value="MFC3689452.1"/>
    <property type="molecule type" value="Genomic_DNA"/>
</dbReference>
<name>A0ABV7WKL8_9MICO</name>
<dbReference type="SUPFAM" id="SSF51735">
    <property type="entry name" value="NAD(P)-binding Rossmann-fold domains"/>
    <property type="match status" value="1"/>
</dbReference>
<accession>A0ABV7WKL8</accession>
<keyword evidence="2" id="KW-0560">Oxidoreductase</keyword>
<gene>
    <name evidence="5" type="ORF">ACFOLH_13965</name>
</gene>
<dbReference type="Gene3D" id="3.90.180.10">
    <property type="entry name" value="Medium-chain alcohol dehydrogenases, catalytic domain"/>
    <property type="match status" value="1"/>
</dbReference>
<dbReference type="PANTHER" id="PTHR43401:SF2">
    <property type="entry name" value="L-THREONINE 3-DEHYDROGENASE"/>
    <property type="match status" value="1"/>
</dbReference>
<dbReference type="Pfam" id="PF08240">
    <property type="entry name" value="ADH_N"/>
    <property type="match status" value="1"/>
</dbReference>
<comment type="cofactor">
    <cofactor evidence="1">
        <name>Zn(2+)</name>
        <dbReference type="ChEBI" id="CHEBI:29105"/>
    </cofactor>
</comment>
<evidence type="ECO:0000256" key="1">
    <source>
        <dbReference type="ARBA" id="ARBA00001947"/>
    </source>
</evidence>